<organism evidence="1">
    <name type="scientific">Rhizophora mucronata</name>
    <name type="common">Asiatic mangrove</name>
    <dbReference type="NCBI Taxonomy" id="61149"/>
    <lineage>
        <taxon>Eukaryota</taxon>
        <taxon>Viridiplantae</taxon>
        <taxon>Streptophyta</taxon>
        <taxon>Embryophyta</taxon>
        <taxon>Tracheophyta</taxon>
        <taxon>Spermatophyta</taxon>
        <taxon>Magnoliopsida</taxon>
        <taxon>eudicotyledons</taxon>
        <taxon>Gunneridae</taxon>
        <taxon>Pentapetalae</taxon>
        <taxon>rosids</taxon>
        <taxon>fabids</taxon>
        <taxon>Malpighiales</taxon>
        <taxon>Rhizophoraceae</taxon>
        <taxon>Rhizophora</taxon>
    </lineage>
</organism>
<dbReference type="EMBL" id="GGEC01057810">
    <property type="protein sequence ID" value="MBX38294.1"/>
    <property type="molecule type" value="Transcribed_RNA"/>
</dbReference>
<proteinExistence type="predicted"/>
<sequence>MSTFASKSIQASQSCNEMS</sequence>
<evidence type="ECO:0000313" key="1">
    <source>
        <dbReference type="EMBL" id="MBX38294.1"/>
    </source>
</evidence>
<protein>
    <submittedName>
        <fullName evidence="1">Uncharacterized protein</fullName>
    </submittedName>
</protein>
<dbReference type="AlphaFoldDB" id="A0A2P2N727"/>
<name>A0A2P2N727_RHIMU</name>
<reference evidence="1" key="1">
    <citation type="submission" date="2018-02" db="EMBL/GenBank/DDBJ databases">
        <title>Rhizophora mucronata_Transcriptome.</title>
        <authorList>
            <person name="Meera S.P."/>
            <person name="Sreeshan A."/>
            <person name="Augustine A."/>
        </authorList>
    </citation>
    <scope>NUCLEOTIDE SEQUENCE</scope>
    <source>
        <tissue evidence="1">Leaf</tissue>
    </source>
</reference>
<accession>A0A2P2N727</accession>